<feature type="compositionally biased region" description="Low complexity" evidence="1">
    <location>
        <begin position="8"/>
        <end position="40"/>
    </location>
</feature>
<organism evidence="2 3">
    <name type="scientific">Staphylotrichum longicolle</name>
    <dbReference type="NCBI Taxonomy" id="669026"/>
    <lineage>
        <taxon>Eukaryota</taxon>
        <taxon>Fungi</taxon>
        <taxon>Dikarya</taxon>
        <taxon>Ascomycota</taxon>
        <taxon>Pezizomycotina</taxon>
        <taxon>Sordariomycetes</taxon>
        <taxon>Sordariomycetidae</taxon>
        <taxon>Sordariales</taxon>
        <taxon>Chaetomiaceae</taxon>
        <taxon>Staphylotrichum</taxon>
    </lineage>
</organism>
<keyword evidence="3" id="KW-1185">Reference proteome</keyword>
<evidence type="ECO:0000256" key="1">
    <source>
        <dbReference type="SAM" id="MobiDB-lite"/>
    </source>
</evidence>
<evidence type="ECO:0000313" key="2">
    <source>
        <dbReference type="EMBL" id="KAG7284088.1"/>
    </source>
</evidence>
<feature type="region of interest" description="Disordered" evidence="1">
    <location>
        <begin position="1"/>
        <end position="52"/>
    </location>
</feature>
<sequence>MSSHYTPRVVVVQSSRHSSTYSAPRSHTYSSSSYVQSTLSMDSSTASGSTFDARYRDGAASGFYRDIKNVTSPRGNATVTIVQHNAPNPDKNEPKSSDYPYYGYSRK</sequence>
<protein>
    <submittedName>
        <fullName evidence="2">Uncharacterized protein</fullName>
    </submittedName>
</protein>
<evidence type="ECO:0000313" key="3">
    <source>
        <dbReference type="Proteomes" id="UP001197093"/>
    </source>
</evidence>
<proteinExistence type="predicted"/>
<dbReference type="AlphaFoldDB" id="A0AAD4HX06"/>
<name>A0AAD4HX06_9PEZI</name>
<comment type="caution">
    <text evidence="2">The sequence shown here is derived from an EMBL/GenBank/DDBJ whole genome shotgun (WGS) entry which is preliminary data.</text>
</comment>
<accession>A0AAD4HX06</accession>
<dbReference type="Proteomes" id="UP001197093">
    <property type="component" value="Unassembled WGS sequence"/>
</dbReference>
<reference evidence="2" key="1">
    <citation type="submission" date="2023-02" db="EMBL/GenBank/DDBJ databases">
        <authorList>
            <person name="Palmer J.M."/>
        </authorList>
    </citation>
    <scope>NUCLEOTIDE SEQUENCE</scope>
    <source>
        <strain evidence="2">FW57</strain>
    </source>
</reference>
<feature type="region of interest" description="Disordered" evidence="1">
    <location>
        <begin position="82"/>
        <end position="107"/>
    </location>
</feature>
<feature type="compositionally biased region" description="Polar residues" evidence="1">
    <location>
        <begin position="41"/>
        <end position="50"/>
    </location>
</feature>
<gene>
    <name evidence="2" type="ORF">NEMBOFW57_010449</name>
</gene>
<dbReference type="EMBL" id="JAHCVI010000006">
    <property type="protein sequence ID" value="KAG7284088.1"/>
    <property type="molecule type" value="Genomic_DNA"/>
</dbReference>